<feature type="domain" description="Peptidase A2" evidence="2">
    <location>
        <begin position="52"/>
        <end position="66"/>
    </location>
</feature>
<dbReference type="CDD" id="cd00303">
    <property type="entry name" value="retropepsin_like"/>
    <property type="match status" value="1"/>
</dbReference>
<keyword evidence="1" id="KW-0378">Hydrolase</keyword>
<dbReference type="GO" id="GO:0006508">
    <property type="term" value="P:proteolysis"/>
    <property type="evidence" value="ECO:0007669"/>
    <property type="project" value="InterPro"/>
</dbReference>
<dbReference type="InterPro" id="IPR001995">
    <property type="entry name" value="Peptidase_A2_cat"/>
</dbReference>
<reference evidence="3 4" key="2">
    <citation type="submission" date="2018-11" db="EMBL/GenBank/DDBJ databases">
        <authorList>
            <consortium name="Pathogen Informatics"/>
        </authorList>
    </citation>
    <scope>NUCLEOTIDE SEQUENCE [LARGE SCALE GENOMIC DNA]</scope>
</reference>
<reference evidence="5" key="1">
    <citation type="submission" date="2017-02" db="UniProtKB">
        <authorList>
            <consortium name="WormBaseParasite"/>
        </authorList>
    </citation>
    <scope>IDENTIFICATION</scope>
</reference>
<evidence type="ECO:0000256" key="1">
    <source>
        <dbReference type="ARBA" id="ARBA00022801"/>
    </source>
</evidence>
<dbReference type="GO" id="GO:0004190">
    <property type="term" value="F:aspartic-type endopeptidase activity"/>
    <property type="evidence" value="ECO:0007669"/>
    <property type="project" value="InterPro"/>
</dbReference>
<dbReference type="PROSITE" id="PS50175">
    <property type="entry name" value="ASP_PROT_RETROV"/>
    <property type="match status" value="1"/>
</dbReference>
<evidence type="ECO:0000259" key="2">
    <source>
        <dbReference type="PROSITE" id="PS50175"/>
    </source>
</evidence>
<name>A0A0N4YVM4_NIPBR</name>
<dbReference type="SUPFAM" id="SSF50630">
    <property type="entry name" value="Acid proteases"/>
    <property type="match status" value="1"/>
</dbReference>
<dbReference type="Gene3D" id="2.40.70.10">
    <property type="entry name" value="Acid Proteases"/>
    <property type="match status" value="1"/>
</dbReference>
<dbReference type="InterPro" id="IPR008737">
    <property type="entry name" value="DUF1758"/>
</dbReference>
<dbReference type="EMBL" id="UYSL01026156">
    <property type="protein sequence ID" value="VDL85043.1"/>
    <property type="molecule type" value="Genomic_DNA"/>
</dbReference>
<dbReference type="Proteomes" id="UP000271162">
    <property type="component" value="Unassembled WGS sequence"/>
</dbReference>
<accession>A0A0N4YVM4</accession>
<protein>
    <submittedName>
        <fullName evidence="5">Peptidase A2 domain-containing protein</fullName>
    </submittedName>
</protein>
<dbReference type="AlphaFoldDB" id="A0A0N4YVM4"/>
<dbReference type="OMA" id="CKISHIQ"/>
<evidence type="ECO:0000313" key="3">
    <source>
        <dbReference type="EMBL" id="VDL85043.1"/>
    </source>
</evidence>
<evidence type="ECO:0000313" key="4">
    <source>
        <dbReference type="Proteomes" id="UP000271162"/>
    </source>
</evidence>
<dbReference type="Pfam" id="PF05585">
    <property type="entry name" value="DUF1758"/>
    <property type="match status" value="1"/>
</dbReference>
<dbReference type="InterPro" id="IPR021109">
    <property type="entry name" value="Peptidase_aspartic_dom_sf"/>
</dbReference>
<evidence type="ECO:0000313" key="5">
    <source>
        <dbReference type="WBParaSite" id="NBR_0002129601-mRNA-1"/>
    </source>
</evidence>
<proteinExistence type="predicted"/>
<dbReference type="WBParaSite" id="NBR_0002129601-mRNA-1">
    <property type="protein sequence ID" value="NBR_0002129601-mRNA-1"/>
    <property type="gene ID" value="NBR_0002129601"/>
</dbReference>
<keyword evidence="4" id="KW-1185">Reference proteome</keyword>
<sequence length="283" mass="31879">MDDTTSTVLSSIEKERIPTLEKNSPHTEECNVFLLTGVAKVQDTLRKCCRTVDILLDTGADQSFISNDLANELGLEPKAEKQLKPYTFGAKTPEVTKCTTVTLAISDAHGVKHEMRLLTTPVLTAANRTAHLSTDDAKFIRRHNNQFSENKRRRSCKPQILLGCDQLWNLLDTALPQFNLPSGLKLIPSRLGDLLTGKQHRSQRGLEQEEKDTNPNVVSIINTFSNLDDDLIRWEKYWTMDSTGIGEFTGTKKAEKAAVNAQVEAFFRNTIERRDDGYYVRLP</sequence>
<organism evidence="5">
    <name type="scientific">Nippostrongylus brasiliensis</name>
    <name type="common">Rat hookworm</name>
    <dbReference type="NCBI Taxonomy" id="27835"/>
    <lineage>
        <taxon>Eukaryota</taxon>
        <taxon>Metazoa</taxon>
        <taxon>Ecdysozoa</taxon>
        <taxon>Nematoda</taxon>
        <taxon>Chromadorea</taxon>
        <taxon>Rhabditida</taxon>
        <taxon>Rhabditina</taxon>
        <taxon>Rhabditomorpha</taxon>
        <taxon>Strongyloidea</taxon>
        <taxon>Heligmosomidae</taxon>
        <taxon>Nippostrongylus</taxon>
    </lineage>
</organism>
<gene>
    <name evidence="3" type="ORF">NBR_LOCUS21297</name>
</gene>